<evidence type="ECO:0000256" key="1">
    <source>
        <dbReference type="ARBA" id="ARBA00023157"/>
    </source>
</evidence>
<dbReference type="SUPFAM" id="SSF57535">
    <property type="entry name" value="Complement control module/SCR domain"/>
    <property type="match status" value="1"/>
</dbReference>
<keyword evidence="2" id="KW-0768">Sushi</keyword>
<accession>B7PCN8</accession>
<evidence type="ECO:0000313" key="4">
    <source>
        <dbReference type="EMBL" id="EEC04360.1"/>
    </source>
</evidence>
<dbReference type="OrthoDB" id="6477773at2759"/>
<dbReference type="EMBL" id="DS684920">
    <property type="protein sequence ID" value="EEC04360.1"/>
    <property type="molecule type" value="Genomic_DNA"/>
</dbReference>
<dbReference type="Pfam" id="PF00084">
    <property type="entry name" value="Sushi"/>
    <property type="match status" value="1"/>
</dbReference>
<organism>
    <name type="scientific">Ixodes scapularis</name>
    <name type="common">Black-legged tick</name>
    <name type="synonym">Deer tick</name>
    <dbReference type="NCBI Taxonomy" id="6945"/>
    <lineage>
        <taxon>Eukaryota</taxon>
        <taxon>Metazoa</taxon>
        <taxon>Ecdysozoa</taxon>
        <taxon>Arthropoda</taxon>
        <taxon>Chelicerata</taxon>
        <taxon>Arachnida</taxon>
        <taxon>Acari</taxon>
        <taxon>Parasitiformes</taxon>
        <taxon>Ixodida</taxon>
        <taxon>Ixodoidea</taxon>
        <taxon>Ixodidae</taxon>
        <taxon>Ixodinae</taxon>
        <taxon>Ixodes</taxon>
    </lineage>
</organism>
<dbReference type="AlphaFoldDB" id="B7PCN8"/>
<keyword evidence="4" id="KW-0378">Hydrolase</keyword>
<dbReference type="EC" id="3.4.24.79" evidence="4"/>
<dbReference type="Gene3D" id="2.10.70.10">
    <property type="entry name" value="Complement Module, domain 1"/>
    <property type="match status" value="1"/>
</dbReference>
<dbReference type="CDD" id="cd00033">
    <property type="entry name" value="CCP"/>
    <property type="match status" value="1"/>
</dbReference>
<protein>
    <submittedName>
        <fullName evidence="4 5">Pappalysin, putative</fullName>
        <ecNumber evidence="4">3.4.24.79</ecNumber>
    </submittedName>
</protein>
<dbReference type="HOGENOM" id="CLU_1329216_0_0_1"/>
<dbReference type="VEuPathDB" id="VectorBase:ISCP_000445"/>
<dbReference type="InterPro" id="IPR035976">
    <property type="entry name" value="Sushi/SCR/CCP_sf"/>
</dbReference>
<dbReference type="EMBL" id="ABJB011043014">
    <property type="status" value="NOT_ANNOTATED_CDS"/>
    <property type="molecule type" value="Genomic_DNA"/>
</dbReference>
<proteinExistence type="predicted"/>
<dbReference type="SMART" id="SM00032">
    <property type="entry name" value="CCP"/>
    <property type="match status" value="1"/>
</dbReference>
<feature type="non-terminal residue" evidence="4">
    <location>
        <position position="1"/>
    </location>
</feature>
<keyword evidence="6" id="KW-1185">Reference proteome</keyword>
<evidence type="ECO:0000313" key="5">
    <source>
        <dbReference type="EnsemblMetazoa" id="ISCW003311-PA"/>
    </source>
</evidence>
<dbReference type="PROSITE" id="PS50923">
    <property type="entry name" value="SUSHI"/>
    <property type="match status" value="1"/>
</dbReference>
<feature type="domain" description="Sushi" evidence="3">
    <location>
        <begin position="25"/>
        <end position="90"/>
    </location>
</feature>
<reference evidence="4 6" key="1">
    <citation type="submission" date="2008-03" db="EMBL/GenBank/DDBJ databases">
        <title>Annotation of Ixodes scapularis.</title>
        <authorList>
            <consortium name="Ixodes scapularis Genome Project Consortium"/>
            <person name="Caler E."/>
            <person name="Hannick L.I."/>
            <person name="Bidwell S."/>
            <person name="Joardar V."/>
            <person name="Thiagarajan M."/>
            <person name="Amedeo P."/>
            <person name="Galinsky K.J."/>
            <person name="Schobel S."/>
            <person name="Inman J."/>
            <person name="Hostetler J."/>
            <person name="Miller J."/>
            <person name="Hammond M."/>
            <person name="Megy K."/>
            <person name="Lawson D."/>
            <person name="Kodira C."/>
            <person name="Sutton G."/>
            <person name="Meyer J."/>
            <person name="Hill C.A."/>
            <person name="Birren B."/>
            <person name="Nene V."/>
            <person name="Collins F."/>
            <person name="Alarcon-Chaidez F."/>
            <person name="Wikel S."/>
            <person name="Strausberg R."/>
        </authorList>
    </citation>
    <scope>NUCLEOTIDE SEQUENCE [LARGE SCALE GENOMIC DNA]</scope>
    <source>
        <strain evidence="6">Wikel</strain>
        <strain evidence="4">Wikel colony</strain>
    </source>
</reference>
<evidence type="ECO:0000313" key="6">
    <source>
        <dbReference type="Proteomes" id="UP000001555"/>
    </source>
</evidence>
<dbReference type="EMBL" id="ABJB010010636">
    <property type="status" value="NOT_ANNOTATED_CDS"/>
    <property type="molecule type" value="Genomic_DNA"/>
</dbReference>
<dbReference type="VEuPathDB" id="VectorBase:ISCI003311"/>
<dbReference type="GO" id="GO:0016787">
    <property type="term" value="F:hydrolase activity"/>
    <property type="evidence" value="ECO:0007669"/>
    <property type="project" value="UniProtKB-KW"/>
</dbReference>
<sequence>GISGLASISCQKDGRWSEPEHQCHVACPAPSAPPHAVMTNCRGAEPLLFGHKCRFHCKAGYHVKGHANKKRSFHLVCSETGAWSGPGCSPVSCPALPPVYTGLYACTDAWYAGSVCAFACPGAASPDHEPVVSLDGRQLPLGGNITCAGIGLWHPDPERLQCRQKCHTEHCGWDGGDCCSSTVPGRFVRTFPPNCSQECACRDPDAQ</sequence>
<evidence type="ECO:0000259" key="3">
    <source>
        <dbReference type="PROSITE" id="PS50923"/>
    </source>
</evidence>
<dbReference type="InterPro" id="IPR000436">
    <property type="entry name" value="Sushi_SCR_CCP_dom"/>
</dbReference>
<reference evidence="5" key="2">
    <citation type="submission" date="2020-05" db="UniProtKB">
        <authorList>
            <consortium name="EnsemblMetazoa"/>
        </authorList>
    </citation>
    <scope>IDENTIFICATION</scope>
    <source>
        <strain evidence="5">wikel</strain>
    </source>
</reference>
<dbReference type="EnsemblMetazoa" id="ISCW003311-RA">
    <property type="protein sequence ID" value="ISCW003311-PA"/>
    <property type="gene ID" value="ISCW003311"/>
</dbReference>
<dbReference type="InterPro" id="IPR043543">
    <property type="entry name" value="PAPPA/PAPPA2"/>
</dbReference>
<dbReference type="PANTHER" id="PTHR46130">
    <property type="entry name" value="LAMGL DOMAIN-CONTAINING PROTEIN"/>
    <property type="match status" value="1"/>
</dbReference>
<dbReference type="VEuPathDB" id="VectorBase:ISCW003311"/>
<gene>
    <name evidence="4" type="ORF">IscW_ISCW003311</name>
</gene>
<dbReference type="PANTHER" id="PTHR46130:SF3">
    <property type="entry name" value="CHROMOSOME UNDETERMINED SCAFFOLD_33, WHOLE GENOME SHOTGUN SEQUENCE"/>
    <property type="match status" value="1"/>
</dbReference>
<dbReference type="EMBL" id="ABJB011105013">
    <property type="status" value="NOT_ANNOTATED_CDS"/>
    <property type="molecule type" value="Genomic_DNA"/>
</dbReference>
<comment type="caution">
    <text evidence="2">Lacks conserved residue(s) required for the propagation of feature annotation.</text>
</comment>
<dbReference type="Proteomes" id="UP000001555">
    <property type="component" value="Unassembled WGS sequence"/>
</dbReference>
<evidence type="ECO:0000256" key="2">
    <source>
        <dbReference type="PROSITE-ProRule" id="PRU00302"/>
    </source>
</evidence>
<keyword evidence="1" id="KW-1015">Disulfide bond</keyword>
<name>B7PCN8_IXOSC</name>
<dbReference type="PaxDb" id="6945-B7PCN8"/>